<keyword evidence="4" id="KW-1185">Reference proteome</keyword>
<feature type="region of interest" description="Disordered" evidence="1">
    <location>
        <begin position="208"/>
        <end position="253"/>
    </location>
</feature>
<feature type="region of interest" description="Disordered" evidence="1">
    <location>
        <begin position="42"/>
        <end position="72"/>
    </location>
</feature>
<feature type="compositionally biased region" description="Basic residues" evidence="1">
    <location>
        <begin position="854"/>
        <end position="866"/>
    </location>
</feature>
<dbReference type="EMBL" id="ABEU02000023">
    <property type="protein sequence ID" value="PNR28951.1"/>
    <property type="molecule type" value="Genomic_DNA"/>
</dbReference>
<feature type="compositionally biased region" description="Basic residues" evidence="1">
    <location>
        <begin position="919"/>
        <end position="930"/>
    </location>
</feature>
<dbReference type="AlphaFoldDB" id="A0A2K1II48"/>
<evidence type="ECO:0000313" key="4">
    <source>
        <dbReference type="Proteomes" id="UP000006727"/>
    </source>
</evidence>
<evidence type="ECO:0000313" key="2">
    <source>
        <dbReference type="EMBL" id="PNR28951.1"/>
    </source>
</evidence>
<feature type="compositionally biased region" description="Polar residues" evidence="1">
    <location>
        <begin position="613"/>
        <end position="638"/>
    </location>
</feature>
<reference evidence="2 4" key="2">
    <citation type="journal article" date="2018" name="Plant J.">
        <title>The Physcomitrella patens chromosome-scale assembly reveals moss genome structure and evolution.</title>
        <authorList>
            <person name="Lang D."/>
            <person name="Ullrich K.K."/>
            <person name="Murat F."/>
            <person name="Fuchs J."/>
            <person name="Jenkins J."/>
            <person name="Haas F.B."/>
            <person name="Piednoel M."/>
            <person name="Gundlach H."/>
            <person name="Van Bel M."/>
            <person name="Meyberg R."/>
            <person name="Vives C."/>
            <person name="Morata J."/>
            <person name="Symeonidi A."/>
            <person name="Hiss M."/>
            <person name="Muchero W."/>
            <person name="Kamisugi Y."/>
            <person name="Saleh O."/>
            <person name="Blanc G."/>
            <person name="Decker E.L."/>
            <person name="van Gessel N."/>
            <person name="Grimwood J."/>
            <person name="Hayes R.D."/>
            <person name="Graham S.W."/>
            <person name="Gunter L.E."/>
            <person name="McDaniel S.F."/>
            <person name="Hoernstein S.N.W."/>
            <person name="Larsson A."/>
            <person name="Li F.W."/>
            <person name="Perroud P.F."/>
            <person name="Phillips J."/>
            <person name="Ranjan P."/>
            <person name="Rokshar D.S."/>
            <person name="Rothfels C.J."/>
            <person name="Schneider L."/>
            <person name="Shu S."/>
            <person name="Stevenson D.W."/>
            <person name="Thummler F."/>
            <person name="Tillich M."/>
            <person name="Villarreal Aguilar J.C."/>
            <person name="Widiez T."/>
            <person name="Wong G.K."/>
            <person name="Wymore A."/>
            <person name="Zhang Y."/>
            <person name="Zimmer A.D."/>
            <person name="Quatrano R.S."/>
            <person name="Mayer K.F.X."/>
            <person name="Goodstein D."/>
            <person name="Casacuberta J.M."/>
            <person name="Vandepoele K."/>
            <person name="Reski R."/>
            <person name="Cuming A.C."/>
            <person name="Tuskan G.A."/>
            <person name="Maumus F."/>
            <person name="Salse J."/>
            <person name="Schmutz J."/>
            <person name="Rensing S.A."/>
        </authorList>
    </citation>
    <scope>NUCLEOTIDE SEQUENCE [LARGE SCALE GENOMIC DNA]</scope>
    <source>
        <strain evidence="3 4">cv. Gransden 2004</strain>
    </source>
</reference>
<evidence type="ECO:0000256" key="1">
    <source>
        <dbReference type="SAM" id="MobiDB-lite"/>
    </source>
</evidence>
<evidence type="ECO:0000313" key="3">
    <source>
        <dbReference type="EnsemblPlants" id="Pp3c23_5460V3.1"/>
    </source>
</evidence>
<dbReference type="InParanoid" id="A0A2K1II48"/>
<feature type="compositionally biased region" description="Polar residues" evidence="1">
    <location>
        <begin position="230"/>
        <end position="253"/>
    </location>
</feature>
<reference evidence="3" key="3">
    <citation type="submission" date="2020-12" db="UniProtKB">
        <authorList>
            <consortium name="EnsemblPlants"/>
        </authorList>
    </citation>
    <scope>IDENTIFICATION</scope>
</reference>
<reference evidence="2 4" key="1">
    <citation type="journal article" date="2008" name="Science">
        <title>The Physcomitrella genome reveals evolutionary insights into the conquest of land by plants.</title>
        <authorList>
            <person name="Rensing S."/>
            <person name="Lang D."/>
            <person name="Zimmer A."/>
            <person name="Terry A."/>
            <person name="Salamov A."/>
            <person name="Shapiro H."/>
            <person name="Nishiyama T."/>
            <person name="Perroud P.-F."/>
            <person name="Lindquist E."/>
            <person name="Kamisugi Y."/>
            <person name="Tanahashi T."/>
            <person name="Sakakibara K."/>
            <person name="Fujita T."/>
            <person name="Oishi K."/>
            <person name="Shin-I T."/>
            <person name="Kuroki Y."/>
            <person name="Toyoda A."/>
            <person name="Suzuki Y."/>
            <person name="Hashimoto A."/>
            <person name="Yamaguchi K."/>
            <person name="Sugano A."/>
            <person name="Kohara Y."/>
            <person name="Fujiyama A."/>
            <person name="Anterola A."/>
            <person name="Aoki S."/>
            <person name="Ashton N."/>
            <person name="Barbazuk W.B."/>
            <person name="Barker E."/>
            <person name="Bennetzen J."/>
            <person name="Bezanilla M."/>
            <person name="Blankenship R."/>
            <person name="Cho S.H."/>
            <person name="Dutcher S."/>
            <person name="Estelle M."/>
            <person name="Fawcett J.A."/>
            <person name="Gundlach H."/>
            <person name="Hanada K."/>
            <person name="Heyl A."/>
            <person name="Hicks K.A."/>
            <person name="Hugh J."/>
            <person name="Lohr M."/>
            <person name="Mayer K."/>
            <person name="Melkozernov A."/>
            <person name="Murata T."/>
            <person name="Nelson D."/>
            <person name="Pils B."/>
            <person name="Prigge M."/>
            <person name="Reiss B."/>
            <person name="Renner T."/>
            <person name="Rombauts S."/>
            <person name="Rushton P."/>
            <person name="Sanderfoot A."/>
            <person name="Schween G."/>
            <person name="Shiu S.-H."/>
            <person name="Stueber K."/>
            <person name="Theodoulou F.L."/>
            <person name="Tu H."/>
            <person name="Van de Peer Y."/>
            <person name="Verrier P.J."/>
            <person name="Waters E."/>
            <person name="Wood A."/>
            <person name="Yang L."/>
            <person name="Cove D."/>
            <person name="Cuming A."/>
            <person name="Hasebe M."/>
            <person name="Lucas S."/>
            <person name="Mishler D.B."/>
            <person name="Reski R."/>
            <person name="Grigoriev I."/>
            <person name="Quatrano R.S."/>
            <person name="Boore J.L."/>
        </authorList>
    </citation>
    <scope>NUCLEOTIDE SEQUENCE [LARGE SCALE GENOMIC DNA]</scope>
    <source>
        <strain evidence="3 4">cv. Gransden 2004</strain>
    </source>
</reference>
<feature type="compositionally biased region" description="Polar residues" evidence="1">
    <location>
        <begin position="816"/>
        <end position="840"/>
    </location>
</feature>
<dbReference type="EnsemblPlants" id="Pp3c23_5460V3.1">
    <property type="protein sequence ID" value="Pp3c23_5460V3.1"/>
    <property type="gene ID" value="Pp3c23_5460"/>
</dbReference>
<dbReference type="Proteomes" id="UP000006727">
    <property type="component" value="Chromosome 23"/>
</dbReference>
<feature type="compositionally biased region" description="Basic and acidic residues" evidence="1">
    <location>
        <begin position="841"/>
        <end position="853"/>
    </location>
</feature>
<dbReference type="EnsemblPlants" id="Pp3c23_5460V3.2">
    <property type="protein sequence ID" value="Pp3c23_5460V3.2"/>
    <property type="gene ID" value="Pp3c23_5460"/>
</dbReference>
<feature type="compositionally biased region" description="Basic and acidic residues" evidence="1">
    <location>
        <begin position="598"/>
        <end position="611"/>
    </location>
</feature>
<feature type="region of interest" description="Disordered" evidence="1">
    <location>
        <begin position="806"/>
        <end position="880"/>
    </location>
</feature>
<dbReference type="Gramene" id="Pp3c23_5460V3.2">
    <property type="protein sequence ID" value="Pp3c23_5460V3.2"/>
    <property type="gene ID" value="Pp3c23_5460"/>
</dbReference>
<feature type="region of interest" description="Disordered" evidence="1">
    <location>
        <begin position="549"/>
        <end position="638"/>
    </location>
</feature>
<name>A0A2K1II48_PHYPA</name>
<feature type="region of interest" description="Disordered" evidence="1">
    <location>
        <begin position="451"/>
        <end position="478"/>
    </location>
</feature>
<dbReference type="PaxDb" id="3218-PP1S16_34V6.1"/>
<accession>A0A2K1II48</accession>
<protein>
    <submittedName>
        <fullName evidence="2 3">Uncharacterized protein</fullName>
    </submittedName>
</protein>
<proteinExistence type="predicted"/>
<feature type="compositionally biased region" description="Polar residues" evidence="1">
    <location>
        <begin position="47"/>
        <end position="58"/>
    </location>
</feature>
<sequence length="1112" mass="123170">MRRLRRRKKMIGIKQLMAVNWNAGASSVPSYESFTIPSPHDFLSKETPGSNMDSSSLTGRKRPVSGADHIHQESSTFETQLQHALGKRCDIDVVSASQQPLDGCVESARLLQQAPSIGVKQIVVKLSDCVKQTASTSAESTVHRCEPVKDTGMEEKFQHETHRAAWNNATACTDTRQSNHAQNCKHPDSQACPQNVKVTPTVPVLHQALQPPGERWPKDPAEVPQKETRSGPSTGGDDSSNLPSNEESCCVKDSSSGQARSGFEHGLPGRSDGCSFSYASNSSWMESNNACRSCLATLPMNNQAVSRCHACVGTRFPTLCNFRRGVPRDVRYFVERASLGQLKCYPSRIEPPACCQRMDFEAGVQPPVMYDAQAIKQPGLDVHLRSPVRGSVVIPSGTGDGHTFGTHYIPGDDMLMCPAPWVHNSRIFPGVPAMCVSQPPKFHSVGVNYTSETSKKDHTSQPKQNQDKLEAEPHLPEMPDPVYPPAHCNNQTSSFVTDLDMNTQRQLEEQIAHEILVLSQKLANLQARYGTRRPVHNNSKPAVLSCPQTPLLLDNTQGSRRDVKTCKPRAPTAGQCVKGEEAVHPQPGMSTSRYTHRQQPDSRCPAEDRKLANRTSGSTNKRGTSTARQLSNRGNDSGASVSFNLHSLISPRCKAASGNSTAGSRASSTYYGCPHGATETGPVQKVLSEGVECGKLSNKKSRTIASPYRKRVEIPTEEVVEECSYSDDMQDHLRTDGADMEGYPNGSKRFDWVKTLRFGGAGVRGELGCADFASEVNGKSSSSQKEFAEVDPETWLRDSGEHECYHARNGAIPPSKTKSVQDGRVSSDSAHIETYSQCQTDVEHDRNDHNENRQKRRLDRSIKTSKRTPSPSPDAHAHYDEVGGLDSRLAHHLVKAGLRRAPSFWRVPGISRVPSNPRNLKKKKKKKKTTFRSQSPTKDGGRRCRRKTLFDSTPLVNPNPAQALAPEEIFGGRRDDENHLWRFKEEKQTPRECDHAVDGQWHKKNADYEAEYETFVENTDVRLHENLENEYTSVVNREAPTITSHREEDEQRRRIPFSMPTQRKTLLSEVPAVSLIAKPPQETKKTYISFTELMVATKGNNQSSQLNGARKA</sequence>
<feature type="compositionally biased region" description="Basic and acidic residues" evidence="1">
    <location>
        <begin position="215"/>
        <end position="229"/>
    </location>
</feature>
<feature type="region of interest" description="Disordered" evidence="1">
    <location>
        <begin position="907"/>
        <end position="944"/>
    </location>
</feature>
<dbReference type="Gramene" id="Pp3c23_5460V3.1">
    <property type="protein sequence ID" value="Pp3c23_5460V3.1"/>
    <property type="gene ID" value="Pp3c23_5460"/>
</dbReference>
<feature type="compositionally biased region" description="Basic and acidic residues" evidence="1">
    <location>
        <begin position="453"/>
        <end position="477"/>
    </location>
</feature>
<organism evidence="2">
    <name type="scientific">Physcomitrium patens</name>
    <name type="common">Spreading-leaved earth moss</name>
    <name type="synonym">Physcomitrella patens</name>
    <dbReference type="NCBI Taxonomy" id="3218"/>
    <lineage>
        <taxon>Eukaryota</taxon>
        <taxon>Viridiplantae</taxon>
        <taxon>Streptophyta</taxon>
        <taxon>Embryophyta</taxon>
        <taxon>Bryophyta</taxon>
        <taxon>Bryophytina</taxon>
        <taxon>Bryopsida</taxon>
        <taxon>Funariidae</taxon>
        <taxon>Funariales</taxon>
        <taxon>Funariaceae</taxon>
        <taxon>Physcomitrium</taxon>
    </lineage>
</organism>
<gene>
    <name evidence="2" type="ORF">PHYPA_027643</name>
</gene>